<proteinExistence type="predicted"/>
<feature type="compositionally biased region" description="Basic and acidic residues" evidence="1">
    <location>
        <begin position="408"/>
        <end position="420"/>
    </location>
</feature>
<sequence length="440" mass="48612">MSGQSVLLVVPVVRGHAEAAALVYMYQLCDQLSPDFSIFFNSMHSNDEWPTFQHLAVEISSALLARSVSDTSSDGFSLASQWLRMGEIDRDTWEVSFERFFCTVLDAAEGLTLLPSAMAAIYHHFGQGFNDQHIVIESLLRLSRQAVAHARSMATTQTTADSESGHSLDPSELNRAFMEGWMQILLHNNDHTALHFLDLYEAFAGLRQCTLENILEILAPLIESSLSSPQLSTEPLWLLLLRNYAIRCSYLFAAKFTLPRRLGDALRSFFELLRDCLGGEFGPSYLCMRISDIKFFDGEHTKEIVSSMGDLAKLQSAVQQLLNVAAPNSNLDHAFAELYAETLALVTPSADMDAQAQGAQHAPVPSAESTVHPEASSVHPILASTTNLQRQNLDKDNKLEVDEVPFVTKDKVQAQLDRESGTNVESRLDFSPSKSSPTAA</sequence>
<protein>
    <submittedName>
        <fullName evidence="2">Uncharacterized protein</fullName>
    </submittedName>
</protein>
<name>A0A165XUV9_9AGAM</name>
<reference evidence="2 3" key="1">
    <citation type="journal article" date="2016" name="Mol. Biol. Evol.">
        <title>Comparative Genomics of Early-Diverging Mushroom-Forming Fungi Provides Insights into the Origins of Lignocellulose Decay Capabilities.</title>
        <authorList>
            <person name="Nagy L.G."/>
            <person name="Riley R."/>
            <person name="Tritt A."/>
            <person name="Adam C."/>
            <person name="Daum C."/>
            <person name="Floudas D."/>
            <person name="Sun H."/>
            <person name="Yadav J.S."/>
            <person name="Pangilinan J."/>
            <person name="Larsson K.H."/>
            <person name="Matsuura K."/>
            <person name="Barry K."/>
            <person name="Labutti K."/>
            <person name="Kuo R."/>
            <person name="Ohm R.A."/>
            <person name="Bhattacharya S.S."/>
            <person name="Shirouzu T."/>
            <person name="Yoshinaga Y."/>
            <person name="Martin F.M."/>
            <person name="Grigoriev I.V."/>
            <person name="Hibbett D.S."/>
        </authorList>
    </citation>
    <scope>NUCLEOTIDE SEQUENCE [LARGE SCALE GENOMIC DNA]</scope>
    <source>
        <strain evidence="2 3">HHB10207 ss-3</strain>
    </source>
</reference>
<feature type="region of interest" description="Disordered" evidence="1">
    <location>
        <begin position="354"/>
        <end position="440"/>
    </location>
</feature>
<dbReference type="EMBL" id="KV428316">
    <property type="protein sequence ID" value="KZT32577.1"/>
    <property type="molecule type" value="Genomic_DNA"/>
</dbReference>
<keyword evidence="3" id="KW-1185">Reference proteome</keyword>
<dbReference type="AlphaFoldDB" id="A0A165XUV9"/>
<accession>A0A165XUV9</accession>
<evidence type="ECO:0000313" key="3">
    <source>
        <dbReference type="Proteomes" id="UP000076798"/>
    </source>
</evidence>
<gene>
    <name evidence="2" type="ORF">SISSUDRAFT_1093078</name>
</gene>
<feature type="compositionally biased region" description="Basic and acidic residues" evidence="1">
    <location>
        <begin position="392"/>
        <end position="401"/>
    </location>
</feature>
<organism evidence="2 3">
    <name type="scientific">Sistotremastrum suecicum HHB10207 ss-3</name>
    <dbReference type="NCBI Taxonomy" id="1314776"/>
    <lineage>
        <taxon>Eukaryota</taxon>
        <taxon>Fungi</taxon>
        <taxon>Dikarya</taxon>
        <taxon>Basidiomycota</taxon>
        <taxon>Agaricomycotina</taxon>
        <taxon>Agaricomycetes</taxon>
        <taxon>Sistotremastrales</taxon>
        <taxon>Sistotremastraceae</taxon>
        <taxon>Sistotremastrum</taxon>
    </lineage>
</organism>
<evidence type="ECO:0000256" key="1">
    <source>
        <dbReference type="SAM" id="MobiDB-lite"/>
    </source>
</evidence>
<evidence type="ECO:0000313" key="2">
    <source>
        <dbReference type="EMBL" id="KZT32577.1"/>
    </source>
</evidence>
<dbReference type="Proteomes" id="UP000076798">
    <property type="component" value="Unassembled WGS sequence"/>
</dbReference>